<keyword evidence="2" id="KW-1185">Reference proteome</keyword>
<proteinExistence type="predicted"/>
<name>A0ACC0J9Z2_CHOFU</name>
<dbReference type="EMBL" id="CM046113">
    <property type="protein sequence ID" value="KAI8420953.1"/>
    <property type="molecule type" value="Genomic_DNA"/>
</dbReference>
<organism evidence="1 2">
    <name type="scientific">Choristoneura fumiferana</name>
    <name type="common">Spruce budworm moth</name>
    <name type="synonym">Archips fumiferana</name>
    <dbReference type="NCBI Taxonomy" id="7141"/>
    <lineage>
        <taxon>Eukaryota</taxon>
        <taxon>Metazoa</taxon>
        <taxon>Ecdysozoa</taxon>
        <taxon>Arthropoda</taxon>
        <taxon>Hexapoda</taxon>
        <taxon>Insecta</taxon>
        <taxon>Pterygota</taxon>
        <taxon>Neoptera</taxon>
        <taxon>Endopterygota</taxon>
        <taxon>Lepidoptera</taxon>
        <taxon>Glossata</taxon>
        <taxon>Ditrysia</taxon>
        <taxon>Tortricoidea</taxon>
        <taxon>Tortricidae</taxon>
        <taxon>Tortricinae</taxon>
        <taxon>Choristoneura</taxon>
    </lineage>
</organism>
<comment type="caution">
    <text evidence="1">The sequence shown here is derived from an EMBL/GenBank/DDBJ whole genome shotgun (WGS) entry which is preliminary data.</text>
</comment>
<sequence>MRRNSCSSLRSAISTGADSFTDLGLHGKKICTRNDSFTDHGFHDKHIKVEGFIWGVATKALRTRDLQRSVCTRPLKALLELSLFGCIEIKVAIISDLAEYNIIAILMITNTNASSLENATLNSSGLNNFNQMIDKLIAETESTVIAPTENKNVNEPPKEESTPKLSNNGQGIPLTNEKYTDLILDNKHNEESSMDTNRDWLINNFNTKQNDSNIIYINKTLPHNLTLADKLEIARIANNFPEFPQSRRSFSDNAEYEEMFNKILGKPLSDDQKGIVVKEEFSFEIEDDKPIHVPTTSEHMHYNNTLHEISTPPALPFHDDHVQNDPFNQPPLTTHTNNETDLRAGKPPALEKVMTPIPYHQEHSNKLLTELSKISAKINGVEDLLKKSIVKKNEGTHHRRLAQNPELVKSEKSIGLLRTSNPQVVVPYQSMIYRPALQSSIAASSVLSLQERLIEERARNHLLNLQLAKVARAKQNVALLNELIRARSRLTLRLPPVYRRILL</sequence>
<evidence type="ECO:0000313" key="1">
    <source>
        <dbReference type="EMBL" id="KAI8420953.1"/>
    </source>
</evidence>
<gene>
    <name evidence="1" type="ORF">MSG28_008102</name>
</gene>
<reference evidence="1 2" key="1">
    <citation type="journal article" date="2022" name="Genome Biol. Evol.">
        <title>The Spruce Budworm Genome: Reconstructing the Evolutionary History of Antifreeze Proteins.</title>
        <authorList>
            <person name="Beliveau C."/>
            <person name="Gagne P."/>
            <person name="Picq S."/>
            <person name="Vernygora O."/>
            <person name="Keeling C.I."/>
            <person name="Pinkney K."/>
            <person name="Doucet D."/>
            <person name="Wen F."/>
            <person name="Johnston J.S."/>
            <person name="Maaroufi H."/>
            <person name="Boyle B."/>
            <person name="Laroche J."/>
            <person name="Dewar K."/>
            <person name="Juretic N."/>
            <person name="Blackburn G."/>
            <person name="Nisole A."/>
            <person name="Brunet B."/>
            <person name="Brandao M."/>
            <person name="Lumley L."/>
            <person name="Duan J."/>
            <person name="Quan G."/>
            <person name="Lucarotti C.J."/>
            <person name="Roe A.D."/>
            <person name="Sperling F.A.H."/>
            <person name="Levesque R.C."/>
            <person name="Cusson M."/>
        </authorList>
    </citation>
    <scope>NUCLEOTIDE SEQUENCE [LARGE SCALE GENOMIC DNA]</scope>
    <source>
        <strain evidence="1">Glfc:IPQL:Cfum</strain>
    </source>
</reference>
<dbReference type="Proteomes" id="UP001064048">
    <property type="component" value="Chromosome 13"/>
</dbReference>
<evidence type="ECO:0000313" key="2">
    <source>
        <dbReference type="Proteomes" id="UP001064048"/>
    </source>
</evidence>
<protein>
    <submittedName>
        <fullName evidence="1">Uncharacterized protein</fullName>
    </submittedName>
</protein>
<accession>A0ACC0J9Z2</accession>